<dbReference type="RefSeq" id="WP_068949416.1">
    <property type="nucleotide sequence ID" value="NZ_CP015922.1"/>
</dbReference>
<dbReference type="GO" id="GO:0006281">
    <property type="term" value="P:DNA repair"/>
    <property type="evidence" value="ECO:0007669"/>
    <property type="project" value="TreeGrafter"/>
</dbReference>
<name>A0A191UHF9_9BURK</name>
<dbReference type="SUPFAM" id="SSF52540">
    <property type="entry name" value="P-loop containing nucleoside triphosphate hydrolases"/>
    <property type="match status" value="1"/>
</dbReference>
<dbReference type="Proteomes" id="UP000078463">
    <property type="component" value="Chromosome"/>
</dbReference>
<proteinExistence type="predicted"/>
<keyword evidence="1" id="KW-0235">DNA replication</keyword>
<sequence length="236" mass="26580">MRVADKHKPKNLDEVIYPNQTVKERIMAHATGGLTGNLMLWGPNGTSKSTVANLLPVAISGENAFVETKSLNVLMDHPQFEEIISKSCLLTTFTDSHQYYIVSHELDNYKIKAHEFWVLMDKYSTQMKVIITTNDPMKVHPSIRSRCTPVHFPAVQPHQVLKRAQYILQQEGVHLTDAAVMHYLSAVQHHGDLRKYFEKLDDLIFLQSKGTPFPPVPTGTQAANRLSVVPVIKKAA</sequence>
<dbReference type="GO" id="GO:0005524">
    <property type="term" value="F:ATP binding"/>
    <property type="evidence" value="ECO:0007669"/>
    <property type="project" value="UniProtKB-KW"/>
</dbReference>
<evidence type="ECO:0000256" key="3">
    <source>
        <dbReference type="ARBA" id="ARBA00022840"/>
    </source>
</evidence>
<evidence type="ECO:0000313" key="4">
    <source>
        <dbReference type="EMBL" id="ANJ00418.1"/>
    </source>
</evidence>
<protein>
    <recommendedName>
        <fullName evidence="6">ATPase AAA-type core domain-containing protein</fullName>
    </recommendedName>
</protein>
<dbReference type="PANTHER" id="PTHR11669">
    <property type="entry name" value="REPLICATION FACTOR C / DNA POLYMERASE III GAMMA-TAU SUBUNIT"/>
    <property type="match status" value="1"/>
</dbReference>
<organism evidence="4 5">
    <name type="scientific">Polynucleobacter wuianus</name>
    <dbReference type="NCBI Taxonomy" id="1743168"/>
    <lineage>
        <taxon>Bacteria</taxon>
        <taxon>Pseudomonadati</taxon>
        <taxon>Pseudomonadota</taxon>
        <taxon>Betaproteobacteria</taxon>
        <taxon>Burkholderiales</taxon>
        <taxon>Burkholderiaceae</taxon>
        <taxon>Polynucleobacter</taxon>
    </lineage>
</organism>
<evidence type="ECO:0000256" key="2">
    <source>
        <dbReference type="ARBA" id="ARBA00022741"/>
    </source>
</evidence>
<gene>
    <name evidence="4" type="ORF">A8O14_10235</name>
</gene>
<dbReference type="KEGG" id="pwu:A8O14_10235"/>
<evidence type="ECO:0008006" key="6">
    <source>
        <dbReference type="Google" id="ProtNLM"/>
    </source>
</evidence>
<dbReference type="AlphaFoldDB" id="A0A191UHF9"/>
<evidence type="ECO:0000256" key="1">
    <source>
        <dbReference type="ARBA" id="ARBA00022705"/>
    </source>
</evidence>
<dbReference type="Gene3D" id="3.40.50.300">
    <property type="entry name" value="P-loop containing nucleotide triphosphate hydrolases"/>
    <property type="match status" value="1"/>
</dbReference>
<dbReference type="EMBL" id="CP015922">
    <property type="protein sequence ID" value="ANJ00418.1"/>
    <property type="molecule type" value="Genomic_DNA"/>
</dbReference>
<dbReference type="OrthoDB" id="8899760at2"/>
<reference evidence="5" key="1">
    <citation type="submission" date="2016-05" db="EMBL/GenBank/DDBJ databases">
        <title>Polynucleobacter sp. QLW-P1FAT50C-4 genome.</title>
        <authorList>
            <person name="Hahn M.W."/>
        </authorList>
    </citation>
    <scope>NUCLEOTIDE SEQUENCE [LARGE SCALE GENOMIC DNA]</scope>
    <source>
        <strain evidence="5">QLW-P1FAT50C-4</strain>
    </source>
</reference>
<dbReference type="PANTHER" id="PTHR11669:SF20">
    <property type="entry name" value="REPLICATION FACTOR C SUBUNIT 4"/>
    <property type="match status" value="1"/>
</dbReference>
<dbReference type="InterPro" id="IPR050238">
    <property type="entry name" value="DNA_Rep/Repair_Clamp_Loader"/>
</dbReference>
<dbReference type="GO" id="GO:0003689">
    <property type="term" value="F:DNA clamp loader activity"/>
    <property type="evidence" value="ECO:0007669"/>
    <property type="project" value="TreeGrafter"/>
</dbReference>
<dbReference type="STRING" id="1743168.A8O14_10235"/>
<keyword evidence="5" id="KW-1185">Reference proteome</keyword>
<evidence type="ECO:0000313" key="5">
    <source>
        <dbReference type="Proteomes" id="UP000078463"/>
    </source>
</evidence>
<accession>A0A191UHF9</accession>
<keyword evidence="2" id="KW-0547">Nucleotide-binding</keyword>
<keyword evidence="3" id="KW-0067">ATP-binding</keyword>
<dbReference type="InterPro" id="IPR027417">
    <property type="entry name" value="P-loop_NTPase"/>
</dbReference>
<dbReference type="GO" id="GO:0006261">
    <property type="term" value="P:DNA-templated DNA replication"/>
    <property type="evidence" value="ECO:0007669"/>
    <property type="project" value="TreeGrafter"/>
</dbReference>